<dbReference type="GO" id="GO:0003755">
    <property type="term" value="F:peptidyl-prolyl cis-trans isomerase activity"/>
    <property type="evidence" value="ECO:0007669"/>
    <property type="project" value="UniProtKB-UniRule"/>
</dbReference>
<dbReference type="InterPro" id="IPR046357">
    <property type="entry name" value="PPIase_dom_sf"/>
</dbReference>
<dbReference type="OrthoDB" id="9808891at2"/>
<comment type="function">
    <text evidence="8">Also involved in hydrogenase metallocenter assembly, probably by participating in the nickel insertion step. This function in hydrogenase biosynthesis requires chaperone activity and the presence of the metal-binding domain, but not PPIase activity.</text>
</comment>
<dbReference type="PANTHER" id="PTHR47861:SF3">
    <property type="entry name" value="FKBP-TYPE PEPTIDYL-PROLYL CIS-TRANS ISOMERASE SLYD"/>
    <property type="match status" value="1"/>
</dbReference>
<dbReference type="RefSeq" id="WP_008736941.1">
    <property type="nucleotide sequence ID" value="NZ_CP004387.1"/>
</dbReference>
<evidence type="ECO:0000256" key="4">
    <source>
        <dbReference type="ARBA" id="ARBA00022490"/>
    </source>
</evidence>
<comment type="similarity">
    <text evidence="3 10">Belongs to the FKBP-type PPIase family.</text>
</comment>
<evidence type="ECO:0000256" key="5">
    <source>
        <dbReference type="ARBA" id="ARBA00023110"/>
    </source>
</evidence>
<dbReference type="Pfam" id="PF00254">
    <property type="entry name" value="FKBP_C"/>
    <property type="match status" value="1"/>
</dbReference>
<evidence type="ECO:0000256" key="9">
    <source>
        <dbReference type="PROSITE-ProRule" id="PRU00277"/>
    </source>
</evidence>
<dbReference type="GO" id="GO:0042026">
    <property type="term" value="P:protein refolding"/>
    <property type="evidence" value="ECO:0007669"/>
    <property type="project" value="UniProtKB-ARBA"/>
</dbReference>
<comment type="catalytic activity">
    <reaction evidence="1 9 10">
        <text>[protein]-peptidylproline (omega=180) = [protein]-peptidylproline (omega=0)</text>
        <dbReference type="Rhea" id="RHEA:16237"/>
        <dbReference type="Rhea" id="RHEA-COMP:10747"/>
        <dbReference type="Rhea" id="RHEA-COMP:10748"/>
        <dbReference type="ChEBI" id="CHEBI:83833"/>
        <dbReference type="ChEBI" id="CHEBI:83834"/>
        <dbReference type="EC" id="5.2.1.8"/>
    </reaction>
</comment>
<gene>
    <name evidence="12" type="ORF">S7S_11655</name>
</gene>
<accession>A0A0B4XQK8</accession>
<evidence type="ECO:0000256" key="10">
    <source>
        <dbReference type="RuleBase" id="RU003915"/>
    </source>
</evidence>
<protein>
    <recommendedName>
        <fullName evidence="10">Peptidyl-prolyl cis-trans isomerase</fullName>
        <ecNumber evidence="10">5.2.1.8</ecNumber>
    </recommendedName>
</protein>
<organism evidence="12 13">
    <name type="scientific">Isoalcanivorax pacificus W11-5</name>
    <dbReference type="NCBI Taxonomy" id="391936"/>
    <lineage>
        <taxon>Bacteria</taxon>
        <taxon>Pseudomonadati</taxon>
        <taxon>Pseudomonadota</taxon>
        <taxon>Gammaproteobacteria</taxon>
        <taxon>Oceanospirillales</taxon>
        <taxon>Alcanivoracaceae</taxon>
        <taxon>Isoalcanivorax</taxon>
    </lineage>
</organism>
<name>A0A0B4XQK8_9GAMM</name>
<evidence type="ECO:0000259" key="11">
    <source>
        <dbReference type="PROSITE" id="PS50059"/>
    </source>
</evidence>
<dbReference type="AlphaFoldDB" id="A0A0B4XQK8"/>
<keyword evidence="7 9" id="KW-0413">Isomerase</keyword>
<evidence type="ECO:0000313" key="13">
    <source>
        <dbReference type="Proteomes" id="UP000006764"/>
    </source>
</evidence>
<reference evidence="12 13" key="1">
    <citation type="journal article" date="2012" name="J. Bacteriol.">
        <title>Genome sequence of an alkane-degrading bacterium, Alcanivorax pacificus type strain W11-5, isolated from deep sea sediment.</title>
        <authorList>
            <person name="Lai Q."/>
            <person name="Shao Z."/>
        </authorList>
    </citation>
    <scope>NUCLEOTIDE SEQUENCE [LARGE SCALE GENOMIC DNA]</scope>
    <source>
        <strain evidence="12 13">W11-5</strain>
    </source>
</reference>
<evidence type="ECO:0000256" key="2">
    <source>
        <dbReference type="ARBA" id="ARBA00004496"/>
    </source>
</evidence>
<evidence type="ECO:0000256" key="1">
    <source>
        <dbReference type="ARBA" id="ARBA00000971"/>
    </source>
</evidence>
<feature type="domain" description="PPIase FKBP-type" evidence="11">
    <location>
        <begin position="6"/>
        <end position="70"/>
    </location>
</feature>
<sequence>MQIENGKVVSFHYQLFGEDGSLIEKTEDQPTLYLHGASNMISGVEQALAGRAAGEHFEITLSPEQAYGERKEEMTQRVSAKYLRHAGKLRPGMQVPVQTDEGQRWVTVLKVGLKTVDVDANHPLAGRTLRFVIDVVDVRDATQEEISHGHAHGPGGHHHH</sequence>
<evidence type="ECO:0000256" key="6">
    <source>
        <dbReference type="ARBA" id="ARBA00023186"/>
    </source>
</evidence>
<keyword evidence="13" id="KW-1185">Reference proteome</keyword>
<evidence type="ECO:0000256" key="8">
    <source>
        <dbReference type="ARBA" id="ARBA00037071"/>
    </source>
</evidence>
<keyword evidence="6" id="KW-0143">Chaperone</keyword>
<evidence type="ECO:0000313" key="12">
    <source>
        <dbReference type="EMBL" id="AJD48743.1"/>
    </source>
</evidence>
<dbReference type="EMBL" id="CP004387">
    <property type="protein sequence ID" value="AJD48743.1"/>
    <property type="molecule type" value="Genomic_DNA"/>
</dbReference>
<dbReference type="Gene3D" id="3.10.50.40">
    <property type="match status" value="1"/>
</dbReference>
<dbReference type="KEGG" id="apac:S7S_11655"/>
<proteinExistence type="inferred from homology"/>
<dbReference type="EC" id="5.2.1.8" evidence="10"/>
<evidence type="ECO:0000256" key="3">
    <source>
        <dbReference type="ARBA" id="ARBA00006577"/>
    </source>
</evidence>
<dbReference type="SUPFAM" id="SSF54534">
    <property type="entry name" value="FKBP-like"/>
    <property type="match status" value="1"/>
</dbReference>
<dbReference type="Proteomes" id="UP000006764">
    <property type="component" value="Chromosome"/>
</dbReference>
<dbReference type="PROSITE" id="PS50059">
    <property type="entry name" value="FKBP_PPIASE"/>
    <property type="match status" value="1"/>
</dbReference>
<evidence type="ECO:0000256" key="7">
    <source>
        <dbReference type="ARBA" id="ARBA00023235"/>
    </source>
</evidence>
<dbReference type="InterPro" id="IPR001179">
    <property type="entry name" value="PPIase_FKBP_dom"/>
</dbReference>
<comment type="subcellular location">
    <subcellularLocation>
        <location evidence="2">Cytoplasm</location>
    </subcellularLocation>
</comment>
<keyword evidence="4" id="KW-0963">Cytoplasm</keyword>
<dbReference type="PANTHER" id="PTHR47861">
    <property type="entry name" value="FKBP-TYPE PEPTIDYL-PROLYL CIS-TRANS ISOMERASE SLYD"/>
    <property type="match status" value="1"/>
</dbReference>
<keyword evidence="5 9" id="KW-0697">Rotamase</keyword>
<dbReference type="STRING" id="391936.S7S_11655"/>
<dbReference type="GO" id="GO:0005737">
    <property type="term" value="C:cytoplasm"/>
    <property type="evidence" value="ECO:0007669"/>
    <property type="project" value="UniProtKB-SubCell"/>
</dbReference>
<dbReference type="HOGENOM" id="CLU_098197_1_0_6"/>